<dbReference type="HOGENOM" id="CLU_006575_0_2_1"/>
<dbReference type="InterPro" id="IPR027417">
    <property type="entry name" value="P-loop_NTPase"/>
</dbReference>
<evidence type="ECO:0000256" key="2">
    <source>
        <dbReference type="ARBA" id="ARBA00022737"/>
    </source>
</evidence>
<dbReference type="InterPro" id="IPR058954">
    <property type="entry name" value="AAA_lid_SMAX1"/>
</dbReference>
<dbReference type="InterPro" id="IPR051650">
    <property type="entry name" value="SL_signaling_regulator"/>
</dbReference>
<dbReference type="Gene3D" id="3.40.50.300">
    <property type="entry name" value="P-loop containing nucleotide triphosphate hydrolases"/>
    <property type="match status" value="2"/>
</dbReference>
<keyword evidence="3" id="KW-0805">Transcription regulation</keyword>
<dbReference type="InterPro" id="IPR004176">
    <property type="entry name" value="Clp_R_N"/>
</dbReference>
<name>M4E5N0_BRACM</name>
<protein>
    <recommendedName>
        <fullName evidence="6">Clp R domain-containing protein</fullName>
    </recommendedName>
</protein>
<dbReference type="Pfam" id="PF23569">
    <property type="entry name" value="NBD_SMAX1"/>
    <property type="match status" value="1"/>
</dbReference>
<dbReference type="PANTHER" id="PTHR43572">
    <property type="entry name" value="CHAPERONE PROTEIN CLPD, CHLOROPLASTIC"/>
    <property type="match status" value="1"/>
</dbReference>
<dbReference type="SUPFAM" id="SSF52540">
    <property type="entry name" value="P-loop containing nucleoside triphosphate hydrolases"/>
    <property type="match status" value="1"/>
</dbReference>
<accession>M4E5N0</accession>
<dbReference type="eggNOG" id="KOG1051">
    <property type="taxonomic scope" value="Eukaryota"/>
</dbReference>
<dbReference type="InterPro" id="IPR036628">
    <property type="entry name" value="Clp_N_dom_sf"/>
</dbReference>
<dbReference type="Gene3D" id="1.10.1780.10">
    <property type="entry name" value="Clp, N-terminal domain"/>
    <property type="match status" value="1"/>
</dbReference>
<dbReference type="Pfam" id="PF07724">
    <property type="entry name" value="AAA_2"/>
    <property type="match status" value="1"/>
</dbReference>
<evidence type="ECO:0000313" key="8">
    <source>
        <dbReference type="Proteomes" id="UP000011750"/>
    </source>
</evidence>
<evidence type="ECO:0000256" key="3">
    <source>
        <dbReference type="ARBA" id="ARBA00023015"/>
    </source>
</evidence>
<dbReference type="InterPro" id="IPR003959">
    <property type="entry name" value="ATPase_AAA_core"/>
</dbReference>
<dbReference type="Pfam" id="PF26587">
    <property type="entry name" value="AAA_lid_SMAX1"/>
    <property type="match status" value="1"/>
</dbReference>
<dbReference type="GO" id="GO:0016887">
    <property type="term" value="F:ATP hydrolysis activity"/>
    <property type="evidence" value="ECO:0007669"/>
    <property type="project" value="InterPro"/>
</dbReference>
<feature type="domain" description="Clp R" evidence="6">
    <location>
        <begin position="8"/>
        <end position="128"/>
    </location>
</feature>
<evidence type="ECO:0000313" key="7">
    <source>
        <dbReference type="EnsemblPlants" id="Bra024084.1-P"/>
    </source>
</evidence>
<dbReference type="Gramene" id="Bra024084.1">
    <property type="protein sequence ID" value="Bra024084.1-P"/>
    <property type="gene ID" value="Bra024084"/>
</dbReference>
<comment type="similarity">
    <text evidence="1">Belongs to the ClpA/ClpB family.</text>
</comment>
<dbReference type="STRING" id="51351.M4E5N0"/>
<keyword evidence="2 5" id="KW-0677">Repeat</keyword>
<evidence type="ECO:0000256" key="5">
    <source>
        <dbReference type="PROSITE-ProRule" id="PRU01251"/>
    </source>
</evidence>
<proteinExistence type="inferred from homology"/>
<dbReference type="GO" id="GO:0005524">
    <property type="term" value="F:ATP binding"/>
    <property type="evidence" value="ECO:0007669"/>
    <property type="project" value="InterPro"/>
</dbReference>
<dbReference type="GO" id="GO:0044183">
    <property type="term" value="F:protein folding chaperone"/>
    <property type="evidence" value="ECO:0000318"/>
    <property type="project" value="GO_Central"/>
</dbReference>
<dbReference type="PROSITE" id="PS51903">
    <property type="entry name" value="CLP_R"/>
    <property type="match status" value="1"/>
</dbReference>
<reference evidence="7" key="3">
    <citation type="submission" date="2023-03" db="UniProtKB">
        <authorList>
            <consortium name="EnsemblPlants"/>
        </authorList>
    </citation>
    <scope>IDENTIFICATION</scope>
    <source>
        <strain evidence="7">cv. Chiifu-401-42</strain>
    </source>
</reference>
<reference evidence="7 8" key="2">
    <citation type="journal article" date="2018" name="Hortic Res">
        <title>Improved Brassica rapa reference genome by single-molecule sequencing and chromosome conformation capture technologies.</title>
        <authorList>
            <person name="Zhang L."/>
            <person name="Cai X."/>
            <person name="Wu J."/>
            <person name="Liu M."/>
            <person name="Grob S."/>
            <person name="Cheng F."/>
            <person name="Liang J."/>
            <person name="Cai C."/>
            <person name="Liu Z."/>
            <person name="Liu B."/>
            <person name="Wang F."/>
            <person name="Li S."/>
            <person name="Liu F."/>
            <person name="Li X."/>
            <person name="Cheng L."/>
            <person name="Yang W."/>
            <person name="Li M.H."/>
            <person name="Grossniklaus U."/>
            <person name="Zheng H."/>
            <person name="Wang X."/>
        </authorList>
    </citation>
    <scope>NUCLEOTIDE SEQUENCE [LARGE SCALE GENOMIC DNA]</scope>
    <source>
        <strain evidence="7 8">cv. Chiifu-401-42</strain>
    </source>
</reference>
<dbReference type="Proteomes" id="UP000011750">
    <property type="component" value="Chromosome A03"/>
</dbReference>
<organism evidence="7 8">
    <name type="scientific">Brassica campestris</name>
    <name type="common">Field mustard</name>
    <dbReference type="NCBI Taxonomy" id="3711"/>
    <lineage>
        <taxon>Eukaryota</taxon>
        <taxon>Viridiplantae</taxon>
        <taxon>Streptophyta</taxon>
        <taxon>Embryophyta</taxon>
        <taxon>Tracheophyta</taxon>
        <taxon>Spermatophyta</taxon>
        <taxon>Magnoliopsida</taxon>
        <taxon>eudicotyledons</taxon>
        <taxon>Gunneridae</taxon>
        <taxon>Pentapetalae</taxon>
        <taxon>rosids</taxon>
        <taxon>malvids</taxon>
        <taxon>Brassicales</taxon>
        <taxon>Brassicaceae</taxon>
        <taxon>Brassiceae</taxon>
        <taxon>Brassica</taxon>
    </lineage>
</organism>
<dbReference type="AlphaFoldDB" id="M4E5N0"/>
<dbReference type="CDD" id="cd19499">
    <property type="entry name" value="RecA-like_ClpB_Hsp104-like"/>
    <property type="match status" value="1"/>
</dbReference>
<reference evidence="7 8" key="1">
    <citation type="journal article" date="2011" name="Nat. Genet.">
        <title>The genome of the mesopolyploid crop species Brassica rapa.</title>
        <authorList>
            <consortium name="Brassica rapa Genome Sequencing Project Consortium"/>
            <person name="Wang X."/>
            <person name="Wang H."/>
            <person name="Wang J."/>
            <person name="Sun R."/>
            <person name="Wu J."/>
            <person name="Liu S."/>
            <person name="Bai Y."/>
            <person name="Mun J.H."/>
            <person name="Bancroft I."/>
            <person name="Cheng F."/>
            <person name="Huang S."/>
            <person name="Li X."/>
            <person name="Hua W."/>
            <person name="Wang J."/>
            <person name="Wang X."/>
            <person name="Freeling M."/>
            <person name="Pires J.C."/>
            <person name="Paterson A.H."/>
            <person name="Chalhoub B."/>
            <person name="Wang B."/>
            <person name="Hayward A."/>
            <person name="Sharpe A.G."/>
            <person name="Park B.S."/>
            <person name="Weisshaar B."/>
            <person name="Liu B."/>
            <person name="Li B."/>
            <person name="Liu B."/>
            <person name="Tong C."/>
            <person name="Song C."/>
            <person name="Duran C."/>
            <person name="Peng C."/>
            <person name="Geng C."/>
            <person name="Koh C."/>
            <person name="Lin C."/>
            <person name="Edwards D."/>
            <person name="Mu D."/>
            <person name="Shen D."/>
            <person name="Soumpourou E."/>
            <person name="Li F."/>
            <person name="Fraser F."/>
            <person name="Conant G."/>
            <person name="Lassalle G."/>
            <person name="King G.J."/>
            <person name="Bonnema G."/>
            <person name="Tang H."/>
            <person name="Wang H."/>
            <person name="Belcram H."/>
            <person name="Zhou H."/>
            <person name="Hirakawa H."/>
            <person name="Abe H."/>
            <person name="Guo H."/>
            <person name="Wang H."/>
            <person name="Jin H."/>
            <person name="Parkin I.A."/>
            <person name="Batley J."/>
            <person name="Kim J.S."/>
            <person name="Just J."/>
            <person name="Li J."/>
            <person name="Xu J."/>
            <person name="Deng J."/>
            <person name="Kim J.A."/>
            <person name="Li J."/>
            <person name="Yu J."/>
            <person name="Meng J."/>
            <person name="Wang J."/>
            <person name="Min J."/>
            <person name="Poulain J."/>
            <person name="Wang J."/>
            <person name="Hatakeyama K."/>
            <person name="Wu K."/>
            <person name="Wang L."/>
            <person name="Fang L."/>
            <person name="Trick M."/>
            <person name="Links M.G."/>
            <person name="Zhao M."/>
            <person name="Jin M."/>
            <person name="Ramchiary N."/>
            <person name="Drou N."/>
            <person name="Berkman P.J."/>
            <person name="Cai Q."/>
            <person name="Huang Q."/>
            <person name="Li R."/>
            <person name="Tabata S."/>
            <person name="Cheng S."/>
            <person name="Zhang S."/>
            <person name="Zhang S."/>
            <person name="Huang S."/>
            <person name="Sato S."/>
            <person name="Sun S."/>
            <person name="Kwon S.J."/>
            <person name="Choi S.R."/>
            <person name="Lee T.H."/>
            <person name="Fan W."/>
            <person name="Zhao X."/>
            <person name="Tan X."/>
            <person name="Xu X."/>
            <person name="Wang Y."/>
            <person name="Qiu Y."/>
            <person name="Yin Y."/>
            <person name="Li Y."/>
            <person name="Du Y."/>
            <person name="Liao Y."/>
            <person name="Lim Y."/>
            <person name="Narusaka Y."/>
            <person name="Wang Y."/>
            <person name="Wang Z."/>
            <person name="Li Z."/>
            <person name="Wang Z."/>
            <person name="Xiong Z."/>
            <person name="Zhang Z."/>
        </authorList>
    </citation>
    <scope>NUCLEOTIDE SEQUENCE [LARGE SCALE GENOMIC DNA]</scope>
    <source>
        <strain evidence="7 8">cv. Chiifu-401-42</strain>
    </source>
</reference>
<sequence>MRADLITIQQTLTPEAATVLNQSIAEATRRNHGHTTPLHVAATLLSSSSGFLRQACIKSHPNSSHPLQCRALELCFSVALERLPTTTTTTTSSPSQTQTVNQSAIGFGYRPVPVPVNRNPYLNPRFQQNEHSGQRSTDEEAKRVVEIMTRTRKRNPVLVGDSEPRALVKEILGKIENGDGPLRNFQVIRLEEELASSSTRFGEISGLVETRLGNSELTGGVVLDLGDLKWLAANGGGGEAVAEMRKLLERYKGRLCFIGTATCETYLRCQVYYPSMENDCDLQAIPIAAKSPLPTMFQRFGGSNVISTESISPTRSLQIPTGKMNCCSRCLQSYQNDVAKLEKSLTENNRSVLPQWLQNAKADDVGDKKLTKDQEIVELQKKWNDLCLRLHPKPNSRSSDITPPGSPVGTDLVLGRSNRVVSSPDTKTRDSFDIDLFKKLLKGLAKSVWWQHDAASSVASAITDRKHGNRKSKGDIWLMFTGPDKTGKTKMAAALSDLVSGSQPITISLGSGSGSGSSTDDGLNLRGKTALDRLAETVRRNPFAVIVMEDIDEADVLLRNNVKLAMERGRICDSYGREVSLGNVIIILTVNSSLGLAENAAPIDEARLESLVSKGWKLRLSVSKTRKRKPNWLYSERAKQRKEICFDLNEEAAGFDSSSDVTVEHDQDDDSSFVHKLVALADDAIVFRPVDFGLIKSKTGESLKKRFSNAEGLAVEIEDDALERIAGAIWLSKISLEEWLDETMGSSLNSVKSRVSSLEDSVVRIELEDDVNDRVSGGYLPSSVRTLVV</sequence>
<dbReference type="PANTHER" id="PTHR43572:SF27">
    <property type="entry name" value="PROTEIN SMAX1-LIKE 2"/>
    <property type="match status" value="1"/>
</dbReference>
<dbReference type="InParanoid" id="M4E5N0"/>
<dbReference type="EnsemblPlants" id="Bra024084.1">
    <property type="protein sequence ID" value="Bra024084.1-P"/>
    <property type="gene ID" value="Bra024084"/>
</dbReference>
<evidence type="ECO:0000259" key="6">
    <source>
        <dbReference type="PROSITE" id="PS51903"/>
    </source>
</evidence>
<evidence type="ECO:0000256" key="1">
    <source>
        <dbReference type="ARBA" id="ARBA00008675"/>
    </source>
</evidence>
<keyword evidence="4" id="KW-0804">Transcription</keyword>
<dbReference type="GO" id="GO:0005634">
    <property type="term" value="C:nucleus"/>
    <property type="evidence" value="ECO:0000318"/>
    <property type="project" value="GO_Central"/>
</dbReference>
<evidence type="ECO:0000256" key="4">
    <source>
        <dbReference type="ARBA" id="ARBA00023163"/>
    </source>
</evidence>
<dbReference type="InterPro" id="IPR058680">
    <property type="entry name" value="NBD_SMAX1-like"/>
</dbReference>
<dbReference type="OMA" id="MNCCSRC"/>
<keyword evidence="8" id="KW-1185">Reference proteome</keyword>